<sequence length="154" mass="15908">MLPPPCSSTPRAKERYQSAPLQTLASTCKHRALQRSTHAPLPRVPINFRAVALIFPKKPNACIMPCKTCGQDCKCLRMMSKRSCGTRSCDSGCTCSCNTATPCRSTGAQTGPDGQPEGAAGRQRSEGGQAGCCCATADGGEDGASAGCGDACTC</sequence>
<evidence type="ECO:0000313" key="2">
    <source>
        <dbReference type="EnsemblMetazoa" id="AMEM016087-PA"/>
    </source>
</evidence>
<reference evidence="2" key="1">
    <citation type="submission" date="2020-05" db="UniProtKB">
        <authorList>
            <consortium name="EnsemblMetazoa"/>
        </authorList>
    </citation>
    <scope>IDENTIFICATION</scope>
    <source>
        <strain evidence="2">MAF</strain>
    </source>
</reference>
<proteinExistence type="predicted"/>
<protein>
    <submittedName>
        <fullName evidence="2">Uncharacterized protein</fullName>
    </submittedName>
</protein>
<feature type="region of interest" description="Disordered" evidence="1">
    <location>
        <begin position="106"/>
        <end position="126"/>
    </location>
</feature>
<accession>A0A182VJL9</accession>
<keyword evidence="3" id="KW-1185">Reference proteome</keyword>
<dbReference type="VEuPathDB" id="VectorBase:AMEM016087"/>
<evidence type="ECO:0000313" key="3">
    <source>
        <dbReference type="Proteomes" id="UP000075903"/>
    </source>
</evidence>
<dbReference type="VEuPathDB" id="VectorBase:AMEM21_003455"/>
<dbReference type="AlphaFoldDB" id="A0A182VJL9"/>
<organism evidence="2 3">
    <name type="scientific">Anopheles merus</name>
    <name type="common">Mosquito</name>
    <dbReference type="NCBI Taxonomy" id="30066"/>
    <lineage>
        <taxon>Eukaryota</taxon>
        <taxon>Metazoa</taxon>
        <taxon>Ecdysozoa</taxon>
        <taxon>Arthropoda</taxon>
        <taxon>Hexapoda</taxon>
        <taxon>Insecta</taxon>
        <taxon>Pterygota</taxon>
        <taxon>Neoptera</taxon>
        <taxon>Endopterygota</taxon>
        <taxon>Diptera</taxon>
        <taxon>Nematocera</taxon>
        <taxon>Culicoidea</taxon>
        <taxon>Culicidae</taxon>
        <taxon>Anophelinae</taxon>
        <taxon>Anopheles</taxon>
    </lineage>
</organism>
<dbReference type="Proteomes" id="UP000075903">
    <property type="component" value="Unassembled WGS sequence"/>
</dbReference>
<dbReference type="EnsemblMetazoa" id="AMEM016087-RA">
    <property type="protein sequence ID" value="AMEM016087-PA"/>
    <property type="gene ID" value="AMEM016087"/>
</dbReference>
<evidence type="ECO:0000256" key="1">
    <source>
        <dbReference type="SAM" id="MobiDB-lite"/>
    </source>
</evidence>
<name>A0A182VJL9_ANOME</name>